<dbReference type="InterPro" id="IPR008979">
    <property type="entry name" value="Galactose-bd-like_sf"/>
</dbReference>
<evidence type="ECO:0000313" key="12">
    <source>
        <dbReference type="EMBL" id="KAL1117273.1"/>
    </source>
</evidence>
<dbReference type="Gene3D" id="2.60.120.260">
    <property type="entry name" value="Galactose-binding domain-like"/>
    <property type="match status" value="1"/>
</dbReference>
<evidence type="ECO:0000256" key="3">
    <source>
        <dbReference type="ARBA" id="ARBA00022692"/>
    </source>
</evidence>
<evidence type="ECO:0000256" key="7">
    <source>
        <dbReference type="ARBA" id="ARBA00022989"/>
    </source>
</evidence>
<evidence type="ECO:0000313" key="13">
    <source>
        <dbReference type="Proteomes" id="UP001558652"/>
    </source>
</evidence>
<keyword evidence="6" id="KW-0067">ATP-binding</keyword>
<comment type="subcellular location">
    <subcellularLocation>
        <location evidence="1">Cell membrane</location>
        <topology evidence="1">Single-pass type I membrane protein</topology>
    </subcellularLocation>
</comment>
<dbReference type="InterPro" id="IPR000421">
    <property type="entry name" value="FA58C"/>
</dbReference>
<keyword evidence="10" id="KW-0325">Glycoprotein</keyword>
<evidence type="ECO:0000256" key="8">
    <source>
        <dbReference type="ARBA" id="ARBA00023136"/>
    </source>
</evidence>
<reference evidence="12 13" key="1">
    <citation type="submission" date="2024-07" db="EMBL/GenBank/DDBJ databases">
        <title>Chromosome-level genome assembly of the water stick insect Ranatra chinensis (Heteroptera: Nepidae).</title>
        <authorList>
            <person name="Liu X."/>
        </authorList>
    </citation>
    <scope>NUCLEOTIDE SEQUENCE [LARGE SCALE GENOMIC DNA]</scope>
    <source>
        <strain evidence="12">Cailab_2021Rc</strain>
        <tissue evidence="12">Muscle</tissue>
    </source>
</reference>
<dbReference type="GO" id="GO:0005524">
    <property type="term" value="F:ATP binding"/>
    <property type="evidence" value="ECO:0007669"/>
    <property type="project" value="UniProtKB-KW"/>
</dbReference>
<keyword evidence="2" id="KW-1003">Cell membrane</keyword>
<evidence type="ECO:0000256" key="6">
    <source>
        <dbReference type="ARBA" id="ARBA00022840"/>
    </source>
</evidence>
<protein>
    <recommendedName>
        <fullName evidence="11">F5/8 type C domain-containing protein</fullName>
    </recommendedName>
</protein>
<proteinExistence type="predicted"/>
<evidence type="ECO:0000256" key="10">
    <source>
        <dbReference type="ARBA" id="ARBA00023180"/>
    </source>
</evidence>
<dbReference type="PROSITE" id="PS01286">
    <property type="entry name" value="FA58C_2"/>
    <property type="match status" value="1"/>
</dbReference>
<keyword evidence="13" id="KW-1185">Reference proteome</keyword>
<evidence type="ECO:0000256" key="5">
    <source>
        <dbReference type="ARBA" id="ARBA00022741"/>
    </source>
</evidence>
<dbReference type="GO" id="GO:0005886">
    <property type="term" value="C:plasma membrane"/>
    <property type="evidence" value="ECO:0007669"/>
    <property type="project" value="UniProtKB-SubCell"/>
</dbReference>
<dbReference type="PROSITE" id="PS50022">
    <property type="entry name" value="FA58C_3"/>
    <property type="match status" value="1"/>
</dbReference>
<comment type="caution">
    <text evidence="12">The sequence shown here is derived from an EMBL/GenBank/DDBJ whole genome shotgun (WGS) entry which is preliminary data.</text>
</comment>
<dbReference type="AlphaFoldDB" id="A0ABD0YDY5"/>
<accession>A0ABD0YDY5</accession>
<dbReference type="Gene3D" id="2.60.120.1190">
    <property type="match status" value="1"/>
</dbReference>
<dbReference type="Proteomes" id="UP001558652">
    <property type="component" value="Unassembled WGS sequence"/>
</dbReference>
<keyword evidence="5" id="KW-0547">Nucleotide-binding</keyword>
<organism evidence="12 13">
    <name type="scientific">Ranatra chinensis</name>
    <dbReference type="NCBI Taxonomy" id="642074"/>
    <lineage>
        <taxon>Eukaryota</taxon>
        <taxon>Metazoa</taxon>
        <taxon>Ecdysozoa</taxon>
        <taxon>Arthropoda</taxon>
        <taxon>Hexapoda</taxon>
        <taxon>Insecta</taxon>
        <taxon>Pterygota</taxon>
        <taxon>Neoptera</taxon>
        <taxon>Paraneoptera</taxon>
        <taxon>Hemiptera</taxon>
        <taxon>Heteroptera</taxon>
        <taxon>Panheteroptera</taxon>
        <taxon>Nepomorpha</taxon>
        <taxon>Nepidae</taxon>
        <taxon>Ranatrinae</taxon>
        <taxon>Ranatra</taxon>
    </lineage>
</organism>
<keyword evidence="3" id="KW-0812">Transmembrane</keyword>
<feature type="non-terminal residue" evidence="12">
    <location>
        <position position="1"/>
    </location>
</feature>
<keyword evidence="8" id="KW-0472">Membrane</keyword>
<sequence length="144" mass="16061">QLLKANEDTYTVAEQRVEPLVIASKVRFIPHADHVRTVCMRVEVVGCPWQGNGYIFHAVLIKKKGVLSYSMPQGERRAADGSDLSDRSYDGAEEGGWLNGGLGQLVDGHIGQDNFLTDIYGYGKGRCKSYHGIRLFLRPHFLIL</sequence>
<evidence type="ECO:0000256" key="1">
    <source>
        <dbReference type="ARBA" id="ARBA00004251"/>
    </source>
</evidence>
<name>A0ABD0YDY5_9HEMI</name>
<feature type="domain" description="F5/8 type C" evidence="11">
    <location>
        <begin position="1"/>
        <end position="47"/>
    </location>
</feature>
<keyword evidence="9" id="KW-1015">Disulfide bond</keyword>
<evidence type="ECO:0000256" key="2">
    <source>
        <dbReference type="ARBA" id="ARBA00022475"/>
    </source>
</evidence>
<gene>
    <name evidence="12" type="ORF">AAG570_004599</name>
</gene>
<keyword evidence="4" id="KW-0732">Signal</keyword>
<keyword evidence="7" id="KW-1133">Transmembrane helix</keyword>
<dbReference type="EMBL" id="JBFDAA010000016">
    <property type="protein sequence ID" value="KAL1117273.1"/>
    <property type="molecule type" value="Genomic_DNA"/>
</dbReference>
<evidence type="ECO:0000256" key="9">
    <source>
        <dbReference type="ARBA" id="ARBA00023157"/>
    </source>
</evidence>
<evidence type="ECO:0000256" key="4">
    <source>
        <dbReference type="ARBA" id="ARBA00022729"/>
    </source>
</evidence>
<dbReference type="Pfam" id="PF21114">
    <property type="entry name" value="DDR1-2_DS-like"/>
    <property type="match status" value="1"/>
</dbReference>
<dbReference type="SUPFAM" id="SSF49785">
    <property type="entry name" value="Galactose-binding domain-like"/>
    <property type="match status" value="1"/>
</dbReference>
<dbReference type="InterPro" id="IPR048525">
    <property type="entry name" value="DDR1-2_DS-like"/>
</dbReference>
<evidence type="ECO:0000259" key="11">
    <source>
        <dbReference type="PROSITE" id="PS50022"/>
    </source>
</evidence>